<dbReference type="PANTHER" id="PTHR37828">
    <property type="entry name" value="GSR2449 PROTEIN"/>
    <property type="match status" value="1"/>
</dbReference>
<comment type="caution">
    <text evidence="3">The sequence shown here is derived from an EMBL/GenBank/DDBJ whole genome shotgun (WGS) entry which is preliminary data.</text>
</comment>
<name>A0A3N2BXS0_9MICO</name>
<dbReference type="RefSeq" id="WP_085511613.1">
    <property type="nucleotide sequence ID" value="NZ_FXAP01000002.1"/>
</dbReference>
<evidence type="ECO:0000256" key="1">
    <source>
        <dbReference type="ARBA" id="ARBA00007689"/>
    </source>
</evidence>
<evidence type="ECO:0000313" key="4">
    <source>
        <dbReference type="Proteomes" id="UP000266915"/>
    </source>
</evidence>
<feature type="domain" description="YCII-related" evidence="2">
    <location>
        <begin position="1"/>
        <end position="80"/>
    </location>
</feature>
<dbReference type="AlphaFoldDB" id="A0A3N2BXS0"/>
<dbReference type="PANTHER" id="PTHR37828:SF1">
    <property type="entry name" value="YCII-RELATED DOMAIN-CONTAINING PROTEIN"/>
    <property type="match status" value="1"/>
</dbReference>
<dbReference type="SUPFAM" id="SSF54909">
    <property type="entry name" value="Dimeric alpha+beta barrel"/>
    <property type="match status" value="1"/>
</dbReference>
<accession>A0A3N2BXS0</accession>
<comment type="similarity">
    <text evidence="1">Belongs to the YciI family.</text>
</comment>
<dbReference type="InterPro" id="IPR005545">
    <property type="entry name" value="YCII"/>
</dbReference>
<keyword evidence="4" id="KW-1185">Reference proteome</keyword>
<gene>
    <name evidence="3" type="ORF">EDD42_0069</name>
</gene>
<protein>
    <submittedName>
        <fullName evidence="3">Uncharacterized protein YciI</fullName>
    </submittedName>
</protein>
<evidence type="ECO:0000259" key="2">
    <source>
        <dbReference type="Pfam" id="PF03795"/>
    </source>
</evidence>
<proteinExistence type="inferred from homology"/>
<dbReference type="Pfam" id="PF03795">
    <property type="entry name" value="YCII"/>
    <property type="match status" value="1"/>
</dbReference>
<evidence type="ECO:0000313" key="3">
    <source>
        <dbReference type="EMBL" id="ROR80037.1"/>
    </source>
</evidence>
<dbReference type="InterPro" id="IPR011008">
    <property type="entry name" value="Dimeric_a/b-barrel"/>
</dbReference>
<organism evidence="3 4">
    <name type="scientific">Plantibacter flavus</name>
    <dbReference type="NCBI Taxonomy" id="150123"/>
    <lineage>
        <taxon>Bacteria</taxon>
        <taxon>Bacillati</taxon>
        <taxon>Actinomycetota</taxon>
        <taxon>Actinomycetes</taxon>
        <taxon>Micrococcales</taxon>
        <taxon>Microbacteriaceae</taxon>
        <taxon>Plantibacter</taxon>
    </lineage>
</organism>
<sequence>MFVVILDYLADLTEIDAALADHATWLDENYRSGLFLASGRREPRTGGVILAAGLREDLENAVAADPFAQRRLARHTVIEFHPSKFGGALNVEQVKAALN</sequence>
<reference evidence="3 4" key="1">
    <citation type="submission" date="2018-11" db="EMBL/GenBank/DDBJ databases">
        <title>Sequencing the genomes of 1000 actinobacteria strains.</title>
        <authorList>
            <person name="Klenk H.-P."/>
        </authorList>
    </citation>
    <scope>NUCLEOTIDE SEQUENCE [LARGE SCALE GENOMIC DNA]</scope>
    <source>
        <strain evidence="3 4">DSM 14012</strain>
    </source>
</reference>
<dbReference type="EMBL" id="RKHL01000001">
    <property type="protein sequence ID" value="ROR80037.1"/>
    <property type="molecule type" value="Genomic_DNA"/>
</dbReference>
<dbReference type="Proteomes" id="UP000266915">
    <property type="component" value="Unassembled WGS sequence"/>
</dbReference>